<evidence type="ECO:0000313" key="14">
    <source>
        <dbReference type="Proteomes" id="UP001056291"/>
    </source>
</evidence>
<evidence type="ECO:0000256" key="4">
    <source>
        <dbReference type="ARBA" id="ARBA00022475"/>
    </source>
</evidence>
<gene>
    <name evidence="13" type="ORF">NBZ79_04755</name>
</gene>
<evidence type="ECO:0000256" key="5">
    <source>
        <dbReference type="ARBA" id="ARBA00022519"/>
    </source>
</evidence>
<reference evidence="13" key="1">
    <citation type="submission" date="2022-06" db="EMBL/GenBank/DDBJ databases">
        <title>Sneathiella actinostolidae sp. nov., isolated from a sea anemonein the Western Pacific Ocean.</title>
        <authorList>
            <person name="Wei M.J."/>
        </authorList>
    </citation>
    <scope>NUCLEOTIDE SEQUENCE</scope>
    <source>
        <strain evidence="13">PHK-P5</strain>
    </source>
</reference>
<evidence type="ECO:0000313" key="13">
    <source>
        <dbReference type="EMBL" id="USG62287.1"/>
    </source>
</evidence>
<dbReference type="SUPFAM" id="SSF111369">
    <property type="entry name" value="HlyD-like secretion proteins"/>
    <property type="match status" value="1"/>
</dbReference>
<dbReference type="InterPro" id="IPR058982">
    <property type="entry name" value="Beta-barrel_AprE"/>
</dbReference>
<dbReference type="NCBIfam" id="TIGR01843">
    <property type="entry name" value="type_I_hlyD"/>
    <property type="match status" value="1"/>
</dbReference>
<keyword evidence="6 9" id="KW-0812">Transmembrane</keyword>
<dbReference type="PANTHER" id="PTHR30386:SF26">
    <property type="entry name" value="TRANSPORT PROTEIN COMB"/>
    <property type="match status" value="1"/>
</dbReference>
<keyword evidence="5 9" id="KW-0997">Cell inner membrane</keyword>
<dbReference type="EMBL" id="CP098747">
    <property type="protein sequence ID" value="USG62287.1"/>
    <property type="molecule type" value="Genomic_DNA"/>
</dbReference>
<dbReference type="Proteomes" id="UP001056291">
    <property type="component" value="Chromosome"/>
</dbReference>
<dbReference type="Gene3D" id="2.40.50.100">
    <property type="match status" value="1"/>
</dbReference>
<dbReference type="Gene3D" id="2.40.30.170">
    <property type="match status" value="1"/>
</dbReference>
<feature type="coiled-coil region" evidence="10">
    <location>
        <begin position="278"/>
        <end position="305"/>
    </location>
</feature>
<feature type="domain" description="AprE-like beta-barrel" evidence="12">
    <location>
        <begin position="347"/>
        <end position="435"/>
    </location>
</feature>
<evidence type="ECO:0000256" key="2">
    <source>
        <dbReference type="ARBA" id="ARBA00009477"/>
    </source>
</evidence>
<evidence type="ECO:0000256" key="8">
    <source>
        <dbReference type="ARBA" id="ARBA00023136"/>
    </source>
</evidence>
<keyword evidence="14" id="KW-1185">Reference proteome</keyword>
<evidence type="ECO:0000256" key="7">
    <source>
        <dbReference type="ARBA" id="ARBA00022989"/>
    </source>
</evidence>
<evidence type="ECO:0000259" key="11">
    <source>
        <dbReference type="Pfam" id="PF25994"/>
    </source>
</evidence>
<evidence type="ECO:0000259" key="12">
    <source>
        <dbReference type="Pfam" id="PF26002"/>
    </source>
</evidence>
<dbReference type="InterPro" id="IPR010129">
    <property type="entry name" value="T1SS_HlyD"/>
</dbReference>
<dbReference type="Pfam" id="PF25994">
    <property type="entry name" value="HH_AprE"/>
    <property type="match status" value="1"/>
</dbReference>
<sequence length="459" mass="51089">MAKPSDNEGTEPIEQTTEKLVLNKGKPFSNRLGLSIMLEETGATPFLRAAMLFGFAIIVAFVVWANFAEIDEVAVASGKVVPSGAVQILQHIDGGTISDIAVSEGEIVEKGQVIVRLDSTDLLAEKNQITTQLVILKMKISRLVAFTSNEPMKYSLEYDRYRPFLEEQEALLEAQRLDLKNQVSILKTQVEQRKSEKALLKTQQIVLANQVAPLEEQLNIRRRLLKSSTLSRFDYLESERLYLKEKGNLQELALKSRTVDQSIAEARSRLSEVVDHAKREALDKLALTNAEAAELEEKLNKIISKLRRLDIYAPVNGVIQGLDVKSIGSVIAPGSTIVTVVPVGQELILEVQIRPEDIGHLDVGQRATVKFVTYNYSRYGSIEGELTHISATTFQDEQGENYYKGKVKLAQSYVGDNPDRNLILPGMTATADIHSGTKTVLEYLLKPIHTTLGQSFRER</sequence>
<evidence type="ECO:0000256" key="1">
    <source>
        <dbReference type="ARBA" id="ARBA00004377"/>
    </source>
</evidence>
<feature type="domain" description="AprE-like long alpha-helical hairpin" evidence="11">
    <location>
        <begin position="124"/>
        <end position="300"/>
    </location>
</feature>
<evidence type="ECO:0000256" key="3">
    <source>
        <dbReference type="ARBA" id="ARBA00022448"/>
    </source>
</evidence>
<organism evidence="13 14">
    <name type="scientific">Sneathiella marina</name>
    <dbReference type="NCBI Taxonomy" id="2950108"/>
    <lineage>
        <taxon>Bacteria</taxon>
        <taxon>Pseudomonadati</taxon>
        <taxon>Pseudomonadota</taxon>
        <taxon>Alphaproteobacteria</taxon>
        <taxon>Sneathiellales</taxon>
        <taxon>Sneathiellaceae</taxon>
        <taxon>Sneathiella</taxon>
    </lineage>
</organism>
<evidence type="ECO:0000256" key="6">
    <source>
        <dbReference type="ARBA" id="ARBA00022692"/>
    </source>
</evidence>
<accession>A0ABY4W5K1</accession>
<evidence type="ECO:0000256" key="9">
    <source>
        <dbReference type="RuleBase" id="RU365093"/>
    </source>
</evidence>
<dbReference type="Pfam" id="PF26002">
    <property type="entry name" value="Beta-barrel_AprE"/>
    <property type="match status" value="1"/>
</dbReference>
<comment type="similarity">
    <text evidence="2 9">Belongs to the membrane fusion protein (MFP) (TC 8.A.1) family.</text>
</comment>
<proteinExistence type="inferred from homology"/>
<dbReference type="PANTHER" id="PTHR30386">
    <property type="entry name" value="MEMBRANE FUSION SUBUNIT OF EMRAB-TOLC MULTIDRUG EFFLUX PUMP"/>
    <property type="match status" value="1"/>
</dbReference>
<comment type="subcellular location">
    <subcellularLocation>
        <location evidence="1 9">Cell inner membrane</location>
        <topology evidence="1 9">Single-pass membrane protein</topology>
    </subcellularLocation>
</comment>
<name>A0ABY4W5K1_9PROT</name>
<keyword evidence="7 9" id="KW-1133">Transmembrane helix</keyword>
<dbReference type="InterPro" id="IPR050739">
    <property type="entry name" value="MFP"/>
</dbReference>
<evidence type="ECO:0000256" key="10">
    <source>
        <dbReference type="SAM" id="Coils"/>
    </source>
</evidence>
<keyword evidence="4 9" id="KW-1003">Cell membrane</keyword>
<keyword evidence="8 9" id="KW-0472">Membrane</keyword>
<keyword evidence="10" id="KW-0175">Coiled coil</keyword>
<dbReference type="InterPro" id="IPR058781">
    <property type="entry name" value="HH_AprE-like"/>
</dbReference>
<dbReference type="RefSeq" id="WP_251935948.1">
    <property type="nucleotide sequence ID" value="NZ_CP098747.1"/>
</dbReference>
<keyword evidence="3 9" id="KW-0813">Transport</keyword>
<dbReference type="PRINTS" id="PR01490">
    <property type="entry name" value="RTXTOXIND"/>
</dbReference>
<protein>
    <recommendedName>
        <fullName evidence="9">Membrane fusion protein (MFP) family protein</fullName>
    </recommendedName>
</protein>
<feature type="transmembrane region" description="Helical" evidence="9">
    <location>
        <begin position="46"/>
        <end position="67"/>
    </location>
</feature>